<keyword evidence="1" id="KW-0472">Membrane</keyword>
<keyword evidence="4" id="KW-1185">Reference proteome</keyword>
<sequence length="338" mass="37053">MFPGIFPVNHFICNEDTSSSDTLVKDITGSPPVVAFGLPSPPRRRHCFLHPCRHQTFFLLAIVLFFFPIAGILNSFGKSLRPGLFGYKVSRVLGGGLVPGSLILIGGDPGVGKSTLMLQIATIIAEGREIGKPALVLYVSGEESVEQIGNRADRMEIDTEELFLYSSTDIEDILEKAQALSPRALIIDSIQTVQLMGVTGSAGGNKSHFRVMFSVEVSSGYFSANLPAELTSTTELKLNNSNSNQWQPFLTFIEISRRFSLKAKAIRFRGTIEDCNTLLQQILYHGGEEGGVLTVSVNDMGWYGCYPEDCEEMMSAPLISEATINLIRKMHVDLMVAH</sequence>
<evidence type="ECO:0000256" key="1">
    <source>
        <dbReference type="SAM" id="Phobius"/>
    </source>
</evidence>
<dbReference type="SMART" id="SM00382">
    <property type="entry name" value="AAA"/>
    <property type="match status" value="1"/>
</dbReference>
<dbReference type="PRINTS" id="PR01874">
    <property type="entry name" value="DNAREPAIRADA"/>
</dbReference>
<reference evidence="3" key="1">
    <citation type="submission" date="2023-04" db="EMBL/GenBank/DDBJ databases">
        <authorList>
            <person name="Vijverberg K."/>
            <person name="Xiong W."/>
            <person name="Schranz E."/>
        </authorList>
    </citation>
    <scope>NUCLEOTIDE SEQUENCE</scope>
</reference>
<dbReference type="PANTHER" id="PTHR32472">
    <property type="entry name" value="DNA REPAIR PROTEIN RADA"/>
    <property type="match status" value="1"/>
</dbReference>
<evidence type="ECO:0000259" key="2">
    <source>
        <dbReference type="SMART" id="SM00382"/>
    </source>
</evidence>
<dbReference type="PANTHER" id="PTHR32472:SF10">
    <property type="entry name" value="DNA REPAIR PROTEIN RADA-LIKE PROTEIN"/>
    <property type="match status" value="1"/>
</dbReference>
<dbReference type="Pfam" id="PF13481">
    <property type="entry name" value="AAA_25"/>
    <property type="match status" value="1"/>
</dbReference>
<feature type="transmembrane region" description="Helical" evidence="1">
    <location>
        <begin position="57"/>
        <end position="77"/>
    </location>
</feature>
<evidence type="ECO:0000313" key="4">
    <source>
        <dbReference type="Proteomes" id="UP001177003"/>
    </source>
</evidence>
<protein>
    <recommendedName>
        <fullName evidence="2">AAA+ ATPase domain-containing protein</fullName>
    </recommendedName>
</protein>
<gene>
    <name evidence="3" type="ORF">LSALG_LOCUS6393</name>
</gene>
<dbReference type="InterPro" id="IPR003593">
    <property type="entry name" value="AAA+_ATPase"/>
</dbReference>
<dbReference type="Gene3D" id="3.40.50.300">
    <property type="entry name" value="P-loop containing nucleotide triphosphate hydrolases"/>
    <property type="match status" value="1"/>
</dbReference>
<dbReference type="EMBL" id="OX465086">
    <property type="protein sequence ID" value="CAI9265809.1"/>
    <property type="molecule type" value="Genomic_DNA"/>
</dbReference>
<name>A0AA35VBX5_LACSI</name>
<evidence type="ECO:0000313" key="3">
    <source>
        <dbReference type="EMBL" id="CAI9265809.1"/>
    </source>
</evidence>
<dbReference type="SUPFAM" id="SSF52540">
    <property type="entry name" value="P-loop containing nucleoside triphosphate hydrolases"/>
    <property type="match status" value="1"/>
</dbReference>
<organism evidence="3 4">
    <name type="scientific">Lactuca saligna</name>
    <name type="common">Willowleaf lettuce</name>
    <dbReference type="NCBI Taxonomy" id="75948"/>
    <lineage>
        <taxon>Eukaryota</taxon>
        <taxon>Viridiplantae</taxon>
        <taxon>Streptophyta</taxon>
        <taxon>Embryophyta</taxon>
        <taxon>Tracheophyta</taxon>
        <taxon>Spermatophyta</taxon>
        <taxon>Magnoliopsida</taxon>
        <taxon>eudicotyledons</taxon>
        <taxon>Gunneridae</taxon>
        <taxon>Pentapetalae</taxon>
        <taxon>asterids</taxon>
        <taxon>campanulids</taxon>
        <taxon>Asterales</taxon>
        <taxon>Asteraceae</taxon>
        <taxon>Cichorioideae</taxon>
        <taxon>Cichorieae</taxon>
        <taxon>Lactucinae</taxon>
        <taxon>Lactuca</taxon>
    </lineage>
</organism>
<feature type="transmembrane region" description="Helical" evidence="1">
    <location>
        <begin position="89"/>
        <end position="107"/>
    </location>
</feature>
<accession>A0AA35VBX5</accession>
<proteinExistence type="predicted"/>
<dbReference type="AlphaFoldDB" id="A0AA35VBX5"/>
<dbReference type="GO" id="GO:0000725">
    <property type="term" value="P:recombinational repair"/>
    <property type="evidence" value="ECO:0007669"/>
    <property type="project" value="TreeGrafter"/>
</dbReference>
<keyword evidence="1" id="KW-1133">Transmembrane helix</keyword>
<feature type="domain" description="AAA+ ATPase" evidence="2">
    <location>
        <begin position="99"/>
        <end position="244"/>
    </location>
</feature>
<dbReference type="InterPro" id="IPR027417">
    <property type="entry name" value="P-loop_NTPase"/>
</dbReference>
<dbReference type="Proteomes" id="UP001177003">
    <property type="component" value="Chromosome 0"/>
</dbReference>
<keyword evidence="1" id="KW-0812">Transmembrane</keyword>